<reference evidence="7" key="1">
    <citation type="journal article" date="2020" name="Stud. Mycol.">
        <title>101 Dothideomycetes genomes: a test case for predicting lifestyles and emergence of pathogens.</title>
        <authorList>
            <person name="Haridas S."/>
            <person name="Albert R."/>
            <person name="Binder M."/>
            <person name="Bloem J."/>
            <person name="Labutti K."/>
            <person name="Salamov A."/>
            <person name="Andreopoulos B."/>
            <person name="Baker S."/>
            <person name="Barry K."/>
            <person name="Bills G."/>
            <person name="Bluhm B."/>
            <person name="Cannon C."/>
            <person name="Castanera R."/>
            <person name="Culley D."/>
            <person name="Daum C."/>
            <person name="Ezra D."/>
            <person name="Gonzalez J."/>
            <person name="Henrissat B."/>
            <person name="Kuo A."/>
            <person name="Liang C."/>
            <person name="Lipzen A."/>
            <person name="Lutzoni F."/>
            <person name="Magnuson J."/>
            <person name="Mondo S."/>
            <person name="Nolan M."/>
            <person name="Ohm R."/>
            <person name="Pangilinan J."/>
            <person name="Park H.-J."/>
            <person name="Ramirez L."/>
            <person name="Alfaro M."/>
            <person name="Sun H."/>
            <person name="Tritt A."/>
            <person name="Yoshinaga Y."/>
            <person name="Zwiers L.-H."/>
            <person name="Turgeon B."/>
            <person name="Goodwin S."/>
            <person name="Spatafora J."/>
            <person name="Crous P."/>
            <person name="Grigoriev I."/>
        </authorList>
    </citation>
    <scope>NUCLEOTIDE SEQUENCE</scope>
    <source>
        <strain evidence="7">CBS 480.64</strain>
    </source>
</reference>
<keyword evidence="3" id="KW-0963">Cytoplasm</keyword>
<organism evidence="7 8">
    <name type="scientific">Piedraia hortae CBS 480.64</name>
    <dbReference type="NCBI Taxonomy" id="1314780"/>
    <lineage>
        <taxon>Eukaryota</taxon>
        <taxon>Fungi</taxon>
        <taxon>Dikarya</taxon>
        <taxon>Ascomycota</taxon>
        <taxon>Pezizomycotina</taxon>
        <taxon>Dothideomycetes</taxon>
        <taxon>Dothideomycetidae</taxon>
        <taxon>Capnodiales</taxon>
        <taxon>Piedraiaceae</taxon>
        <taxon>Piedraia</taxon>
    </lineage>
</organism>
<dbReference type="GO" id="GO:0000932">
    <property type="term" value="C:P-body"/>
    <property type="evidence" value="ECO:0007669"/>
    <property type="project" value="UniProtKB-SubCell"/>
</dbReference>
<comment type="subcellular location">
    <subcellularLocation>
        <location evidence="1">Cytoplasm</location>
        <location evidence="1">P-body</location>
    </subcellularLocation>
</comment>
<evidence type="ECO:0000256" key="1">
    <source>
        <dbReference type="ARBA" id="ARBA00004201"/>
    </source>
</evidence>
<feature type="compositionally biased region" description="Basic and acidic residues" evidence="6">
    <location>
        <begin position="26"/>
        <end position="46"/>
    </location>
</feature>
<evidence type="ECO:0008006" key="9">
    <source>
        <dbReference type="Google" id="ProtNLM"/>
    </source>
</evidence>
<evidence type="ECO:0000256" key="6">
    <source>
        <dbReference type="SAM" id="MobiDB-lite"/>
    </source>
</evidence>
<keyword evidence="5" id="KW-0677">Repeat</keyword>
<keyword evidence="8" id="KW-1185">Reference proteome</keyword>
<evidence type="ECO:0000256" key="4">
    <source>
        <dbReference type="ARBA" id="ARBA00022574"/>
    </source>
</evidence>
<dbReference type="InterPro" id="IPR015943">
    <property type="entry name" value="WD40/YVTN_repeat-like_dom_sf"/>
</dbReference>
<protein>
    <recommendedName>
        <fullName evidence="9">WD40 repeat-like protein</fullName>
    </recommendedName>
</protein>
<sequence>MDYMGDGDSVSRSDSSAAVREVWIWGRKDDGNNKGPRREQARYKGVENEAITKKKWQWKDPELRPVSPPLEESEEFVPPLSKPKWTWKIDNDKLSQNAPTFNSNPNGMVQDGSMPLADNKVENRPPANTPRAIVQRDASYGSNLHRSDNVVSKWSGIKELGHPRPASERVPSVMSVPVLATTTDMPIQHARLSSVQHLDSFTTMYDPINRNQITAGNISIVYCRPSSYLDSCLLQVFNRVTKRYEKLFRNVPERIIDLQCFSPSSNVDVVLGVGIQGTVFLAKVQPNMQAEALSMKPGGQIKSKLSNHHDCFAICRADGTVYVVSVQILMQSNHFNPASCVVDTPAFLAEKNSNIGIIRTGSTCSDVCFSADDTMLATADDTNIVKFWDVHHHAPGPIAAYCCGHSSFVSASTVLLFDRPGARAQRFMLHATDRNHVLRLVDLASGLIVHEIRVPRGPGTGFCSLSYSAHLETIVLGHPERNSVFFFQLTLPQYNLPPSMSQSRFISLRAEGVLHDLFPQHGRLTVTAWREVSLRYVGQIRSVSLTPHTSIGLEVAIYLAAGCALWTVALSDIGLSTRKEPVNVPRISYQALLKRKAFIDSLLSTTKEREREPKVNILSALPDQMKRELLPEFERMLKAETGNIIAALEKREAELARVGADNLATLQSIYNAISPIIPQTTQSALPPAVKSEPDPKPLTSAQQKISNLLTEGNYQAAGAHIAKSTKSDQRESLSVFANAVMKTPARLKELTPLLHLALIVICTNFLLEMDTNIESMLGFLDVGLRHLDVKGDDVKGMIPTILTTLESNLTVRQDVETKKKHWTLVGKILKLKGLMGEMKEV</sequence>
<feature type="compositionally biased region" description="Polar residues" evidence="6">
    <location>
        <begin position="97"/>
        <end position="107"/>
    </location>
</feature>
<dbReference type="Proteomes" id="UP000799421">
    <property type="component" value="Unassembled WGS sequence"/>
</dbReference>
<evidence type="ECO:0000256" key="2">
    <source>
        <dbReference type="ARBA" id="ARBA00009639"/>
    </source>
</evidence>
<evidence type="ECO:0000256" key="3">
    <source>
        <dbReference type="ARBA" id="ARBA00022490"/>
    </source>
</evidence>
<dbReference type="SUPFAM" id="SSF50978">
    <property type="entry name" value="WD40 repeat-like"/>
    <property type="match status" value="1"/>
</dbReference>
<dbReference type="GO" id="GO:0031087">
    <property type="term" value="P:deadenylation-independent decapping of nuclear-transcribed mRNA"/>
    <property type="evidence" value="ECO:0007669"/>
    <property type="project" value="InterPro"/>
</dbReference>
<proteinExistence type="inferred from homology"/>
<feature type="region of interest" description="Disordered" evidence="6">
    <location>
        <begin position="97"/>
        <end position="116"/>
    </location>
</feature>
<dbReference type="PANTHER" id="PTHR15598">
    <property type="entry name" value="ENHANCER OF MRNA-DECAPPING PROTEIN 4"/>
    <property type="match status" value="1"/>
</dbReference>
<dbReference type="InterPro" id="IPR036322">
    <property type="entry name" value="WD40_repeat_dom_sf"/>
</dbReference>
<evidence type="ECO:0000256" key="5">
    <source>
        <dbReference type="ARBA" id="ARBA00022737"/>
    </source>
</evidence>
<comment type="similarity">
    <text evidence="2">Belongs to the WD repeat EDC4 family.</text>
</comment>
<name>A0A6A7BTG3_9PEZI</name>
<dbReference type="InterPro" id="IPR045152">
    <property type="entry name" value="EDC4-like"/>
</dbReference>
<dbReference type="EMBL" id="MU006006">
    <property type="protein sequence ID" value="KAF2858626.1"/>
    <property type="molecule type" value="Genomic_DNA"/>
</dbReference>
<gene>
    <name evidence="7" type="ORF">K470DRAFT_296267</name>
</gene>
<feature type="region of interest" description="Disordered" evidence="6">
    <location>
        <begin position="25"/>
        <end position="46"/>
    </location>
</feature>
<evidence type="ECO:0000313" key="7">
    <source>
        <dbReference type="EMBL" id="KAF2858626.1"/>
    </source>
</evidence>
<dbReference type="PANTHER" id="PTHR15598:SF5">
    <property type="entry name" value="ENHANCER OF MRNA-DECAPPING PROTEIN 4"/>
    <property type="match status" value="1"/>
</dbReference>
<dbReference type="AlphaFoldDB" id="A0A6A7BTG3"/>
<keyword evidence="4" id="KW-0853">WD repeat</keyword>
<accession>A0A6A7BTG3</accession>
<evidence type="ECO:0000313" key="8">
    <source>
        <dbReference type="Proteomes" id="UP000799421"/>
    </source>
</evidence>
<dbReference type="Gene3D" id="2.130.10.10">
    <property type="entry name" value="YVTN repeat-like/Quinoprotein amine dehydrogenase"/>
    <property type="match status" value="1"/>
</dbReference>